<dbReference type="InterPro" id="IPR005467">
    <property type="entry name" value="His_kinase_dom"/>
</dbReference>
<keyword evidence="4" id="KW-1003">Cell membrane</keyword>
<dbReference type="Proteomes" id="UP001529421">
    <property type="component" value="Unassembled WGS sequence"/>
</dbReference>
<evidence type="ECO:0000256" key="4">
    <source>
        <dbReference type="ARBA" id="ARBA00022475"/>
    </source>
</evidence>
<dbReference type="PANTHER" id="PTHR44936:SF10">
    <property type="entry name" value="SENSOR PROTEIN RSTB"/>
    <property type="match status" value="1"/>
</dbReference>
<proteinExistence type="predicted"/>
<evidence type="ECO:0000256" key="2">
    <source>
        <dbReference type="ARBA" id="ARBA00004651"/>
    </source>
</evidence>
<evidence type="ECO:0000256" key="3">
    <source>
        <dbReference type="ARBA" id="ARBA00012438"/>
    </source>
</evidence>
<keyword evidence="7 11" id="KW-0418">Kinase</keyword>
<dbReference type="SMART" id="SM00388">
    <property type="entry name" value="HisKA"/>
    <property type="match status" value="1"/>
</dbReference>
<dbReference type="InterPro" id="IPR003661">
    <property type="entry name" value="HisK_dim/P_dom"/>
</dbReference>
<organism evidence="11 12">
    <name type="scientific">Enorma phocaeensis</name>
    <dbReference type="NCBI Taxonomy" id="1871019"/>
    <lineage>
        <taxon>Bacteria</taxon>
        <taxon>Bacillati</taxon>
        <taxon>Actinomycetota</taxon>
        <taxon>Coriobacteriia</taxon>
        <taxon>Coriobacteriales</taxon>
        <taxon>Coriobacteriaceae</taxon>
        <taxon>Enorma</taxon>
    </lineage>
</organism>
<dbReference type="SUPFAM" id="SSF47384">
    <property type="entry name" value="Homodimeric domain of signal transducing histidine kinase"/>
    <property type="match status" value="1"/>
</dbReference>
<comment type="subcellular location">
    <subcellularLocation>
        <location evidence="2">Cell membrane</location>
        <topology evidence="2">Multi-pass membrane protein</topology>
    </subcellularLocation>
</comment>
<dbReference type="PROSITE" id="PS50109">
    <property type="entry name" value="HIS_KIN"/>
    <property type="match status" value="1"/>
</dbReference>
<dbReference type="InterPro" id="IPR036097">
    <property type="entry name" value="HisK_dim/P_sf"/>
</dbReference>
<dbReference type="CDD" id="cd00082">
    <property type="entry name" value="HisKA"/>
    <property type="match status" value="1"/>
</dbReference>
<keyword evidence="9" id="KW-0472">Membrane</keyword>
<comment type="caution">
    <text evidence="11">The sequence shown here is derived from an EMBL/GenBank/DDBJ whole genome shotgun (WGS) entry which is preliminary data.</text>
</comment>
<evidence type="ECO:0000256" key="6">
    <source>
        <dbReference type="ARBA" id="ARBA00022741"/>
    </source>
</evidence>
<evidence type="ECO:0000256" key="9">
    <source>
        <dbReference type="SAM" id="Phobius"/>
    </source>
</evidence>
<keyword evidence="8" id="KW-0067">ATP-binding</keyword>
<dbReference type="SUPFAM" id="SSF55874">
    <property type="entry name" value="ATPase domain of HSP90 chaperone/DNA topoisomerase II/histidine kinase"/>
    <property type="match status" value="1"/>
</dbReference>
<feature type="domain" description="Histidine kinase" evidence="10">
    <location>
        <begin position="257"/>
        <end position="494"/>
    </location>
</feature>
<comment type="catalytic activity">
    <reaction evidence="1">
        <text>ATP + protein L-histidine = ADP + protein N-phospho-L-histidine.</text>
        <dbReference type="EC" id="2.7.13.3"/>
    </reaction>
</comment>
<protein>
    <recommendedName>
        <fullName evidence="3">histidine kinase</fullName>
        <ecNumber evidence="3">2.7.13.3</ecNumber>
    </recommendedName>
</protein>
<feature type="transmembrane region" description="Helical" evidence="9">
    <location>
        <begin position="21"/>
        <end position="47"/>
    </location>
</feature>
<evidence type="ECO:0000313" key="12">
    <source>
        <dbReference type="Proteomes" id="UP001529421"/>
    </source>
</evidence>
<keyword evidence="9" id="KW-0812">Transmembrane</keyword>
<keyword evidence="12" id="KW-1185">Reference proteome</keyword>
<dbReference type="InterPro" id="IPR003594">
    <property type="entry name" value="HATPase_dom"/>
</dbReference>
<evidence type="ECO:0000313" key="11">
    <source>
        <dbReference type="EMBL" id="MDM8275493.1"/>
    </source>
</evidence>
<dbReference type="InterPro" id="IPR036890">
    <property type="entry name" value="HATPase_C_sf"/>
</dbReference>
<evidence type="ECO:0000256" key="7">
    <source>
        <dbReference type="ARBA" id="ARBA00022777"/>
    </source>
</evidence>
<keyword evidence="6" id="KW-0547">Nucleotide-binding</keyword>
<evidence type="ECO:0000259" key="10">
    <source>
        <dbReference type="PROSITE" id="PS50109"/>
    </source>
</evidence>
<dbReference type="RefSeq" id="WP_289545574.1">
    <property type="nucleotide sequence ID" value="NZ_JAUDDZ010000012.1"/>
</dbReference>
<gene>
    <name evidence="11" type="ORF">QUW28_08335</name>
</gene>
<dbReference type="Gene3D" id="3.30.565.10">
    <property type="entry name" value="Histidine kinase-like ATPase, C-terminal domain"/>
    <property type="match status" value="1"/>
</dbReference>
<dbReference type="InterPro" id="IPR050980">
    <property type="entry name" value="2C_sensor_his_kinase"/>
</dbReference>
<evidence type="ECO:0000256" key="1">
    <source>
        <dbReference type="ARBA" id="ARBA00000085"/>
    </source>
</evidence>
<dbReference type="Pfam" id="PF02518">
    <property type="entry name" value="HATPase_c"/>
    <property type="match status" value="1"/>
</dbReference>
<reference evidence="12" key="1">
    <citation type="submission" date="2023-06" db="EMBL/GenBank/DDBJ databases">
        <title>Identification and characterization of horizontal gene transfer across gut microbiota members of farm animals based on homology search.</title>
        <authorList>
            <person name="Zeman M."/>
            <person name="Kubasova T."/>
            <person name="Jahodarova E."/>
            <person name="Nykrynova M."/>
            <person name="Rychlik I."/>
        </authorList>
    </citation>
    <scope>NUCLEOTIDE SEQUENCE [LARGE SCALE GENOMIC DNA]</scope>
    <source>
        <strain evidence="12">154_Feed</strain>
    </source>
</reference>
<sequence>MAAVTGGRERQTWRMPLSFVIVRYFFYVLVALAGVWTASFTALSIALNAGIAYTANYGAAHTNETASALQTDGFSVDAIPSAYRYLLVDDEGDVLCTDLSDSALGQALDATDELRSEGARGPETFGLDGTTYTVAELGDGTSCVLTSTYLPEYTSRELRDSLPNPQNLMIAAGCALSVLAIALVARRASSVLVRKMVPLTVAAERIGREELDFAVGESNVRQIDDVLAAMDRMRGSLAESLDARWRAEMAQRDQMAALAHDLKTPLTVVRANTEYVAEEALALAKGDADDLSDVAAAAQDAADGCRQVDRYVQLLIEASRGEAGEKTGRRIDASEFAQRISRATASLARAAGVSCAVEQDDALAGQHLYAHAETLERAVANVASNAVDHARTQVWLTLRLEDAATGSCPGILTIAVSDDGPGFTSAALEHGCERFFRDDASRTGAVSGEHYGIGLFTASETLRALGGDLELSNRTSSGGAVAGARVEMRVPLCR</sequence>
<dbReference type="GO" id="GO:0016301">
    <property type="term" value="F:kinase activity"/>
    <property type="evidence" value="ECO:0007669"/>
    <property type="project" value="UniProtKB-KW"/>
</dbReference>
<accession>A0ABT7VAF7</accession>
<keyword evidence="5" id="KW-0808">Transferase</keyword>
<dbReference type="EMBL" id="JAUDDZ010000012">
    <property type="protein sequence ID" value="MDM8275493.1"/>
    <property type="molecule type" value="Genomic_DNA"/>
</dbReference>
<evidence type="ECO:0000256" key="5">
    <source>
        <dbReference type="ARBA" id="ARBA00022679"/>
    </source>
</evidence>
<keyword evidence="9" id="KW-1133">Transmembrane helix</keyword>
<dbReference type="Gene3D" id="1.10.287.130">
    <property type="match status" value="1"/>
</dbReference>
<dbReference type="SMART" id="SM00387">
    <property type="entry name" value="HATPase_c"/>
    <property type="match status" value="1"/>
</dbReference>
<dbReference type="Pfam" id="PF00512">
    <property type="entry name" value="HisKA"/>
    <property type="match status" value="1"/>
</dbReference>
<evidence type="ECO:0000256" key="8">
    <source>
        <dbReference type="ARBA" id="ARBA00022840"/>
    </source>
</evidence>
<dbReference type="PANTHER" id="PTHR44936">
    <property type="entry name" value="SENSOR PROTEIN CREC"/>
    <property type="match status" value="1"/>
</dbReference>
<dbReference type="EC" id="2.7.13.3" evidence="3"/>
<name>A0ABT7VAF7_9ACTN</name>